<evidence type="ECO:0000313" key="1">
    <source>
        <dbReference type="Proteomes" id="UP000887565"/>
    </source>
</evidence>
<dbReference type="Proteomes" id="UP000887565">
    <property type="component" value="Unplaced"/>
</dbReference>
<sequence length="158" mass="17456">MENLLNPITLHGKLSRMFKRLKMQKFLGASHQSLISAAPWPSILIELESIDLETWVKSTVLKPGAVTKCIPRTISALSLKTVTFLIFNFEIGTSILLVVEGTVKIGAGIILLVGEVILTGSSKLKFEYSDIVQSNSKLVKAKTRGSRITWNRFVDSII</sequence>
<proteinExistence type="predicted"/>
<protein>
    <submittedName>
        <fullName evidence="2">Uncharacterized protein</fullName>
    </submittedName>
</protein>
<dbReference type="WBParaSite" id="nRc.2.0.1.t11392-RA">
    <property type="protein sequence ID" value="nRc.2.0.1.t11392-RA"/>
    <property type="gene ID" value="nRc.2.0.1.g11392"/>
</dbReference>
<organism evidence="1 2">
    <name type="scientific">Romanomermis culicivorax</name>
    <name type="common">Nematode worm</name>
    <dbReference type="NCBI Taxonomy" id="13658"/>
    <lineage>
        <taxon>Eukaryota</taxon>
        <taxon>Metazoa</taxon>
        <taxon>Ecdysozoa</taxon>
        <taxon>Nematoda</taxon>
        <taxon>Enoplea</taxon>
        <taxon>Dorylaimia</taxon>
        <taxon>Mermithida</taxon>
        <taxon>Mermithoidea</taxon>
        <taxon>Mermithidae</taxon>
        <taxon>Romanomermis</taxon>
    </lineage>
</organism>
<evidence type="ECO:0000313" key="2">
    <source>
        <dbReference type="WBParaSite" id="nRc.2.0.1.t11392-RA"/>
    </source>
</evidence>
<accession>A0A915IBX7</accession>
<keyword evidence="1" id="KW-1185">Reference proteome</keyword>
<name>A0A915IBX7_ROMCU</name>
<reference evidence="2" key="1">
    <citation type="submission" date="2022-11" db="UniProtKB">
        <authorList>
            <consortium name="WormBaseParasite"/>
        </authorList>
    </citation>
    <scope>IDENTIFICATION</scope>
</reference>
<dbReference type="AlphaFoldDB" id="A0A915IBX7"/>